<evidence type="ECO:0000313" key="2">
    <source>
        <dbReference type="EMBL" id="AMY12323.1"/>
    </source>
</evidence>
<keyword evidence="3" id="KW-1185">Reference proteome</keyword>
<comment type="similarity">
    <text evidence="1">Belongs to the TolB family.</text>
</comment>
<dbReference type="OrthoDB" id="108903at2"/>
<dbReference type="AlphaFoldDB" id="A0A143PVX8"/>
<dbReference type="STRING" id="1855912.LuPra_05596"/>
<dbReference type="InterPro" id="IPR011042">
    <property type="entry name" value="6-blade_b-propeller_TolB-like"/>
</dbReference>
<dbReference type="Pfam" id="PF07676">
    <property type="entry name" value="PD40"/>
    <property type="match status" value="5"/>
</dbReference>
<dbReference type="RefSeq" id="WP_110173788.1">
    <property type="nucleotide sequence ID" value="NZ_CP015136.1"/>
</dbReference>
<dbReference type="Gene3D" id="2.120.10.30">
    <property type="entry name" value="TolB, C-terminal domain"/>
    <property type="match status" value="3"/>
</dbReference>
<reference evidence="2 3" key="1">
    <citation type="journal article" date="2016" name="Genome Announc.">
        <title>First Complete Genome Sequence of a Subdivision 6 Acidobacterium Strain.</title>
        <authorList>
            <person name="Huang S."/>
            <person name="Vieira S."/>
            <person name="Bunk B."/>
            <person name="Riedel T."/>
            <person name="Sproer C."/>
            <person name="Overmann J."/>
        </authorList>
    </citation>
    <scope>NUCLEOTIDE SEQUENCE [LARGE SCALE GENOMIC DNA]</scope>
    <source>
        <strain evidence="3">DSM 100886 HEG_-6_39</strain>
    </source>
</reference>
<dbReference type="PATRIC" id="fig|1813736.3.peg.5883"/>
<dbReference type="PANTHER" id="PTHR36842">
    <property type="entry name" value="PROTEIN TOLB HOMOLOG"/>
    <property type="match status" value="1"/>
</dbReference>
<dbReference type="InterPro" id="IPR011659">
    <property type="entry name" value="WD40"/>
</dbReference>
<name>A0A143PVX8_LUTPR</name>
<proteinExistence type="inferred from homology"/>
<evidence type="ECO:0000313" key="3">
    <source>
        <dbReference type="Proteomes" id="UP000076079"/>
    </source>
</evidence>
<reference evidence="3" key="2">
    <citation type="submission" date="2016-04" db="EMBL/GenBank/DDBJ databases">
        <title>First Complete Genome Sequence of a Subdivision 6 Acidobacterium.</title>
        <authorList>
            <person name="Huang S."/>
            <person name="Vieira S."/>
            <person name="Bunk B."/>
            <person name="Riedel T."/>
            <person name="Sproeer C."/>
            <person name="Overmann J."/>
        </authorList>
    </citation>
    <scope>NUCLEOTIDE SEQUENCE [LARGE SCALE GENOMIC DNA]</scope>
    <source>
        <strain evidence="3">DSM 100886 HEG_-6_39</strain>
    </source>
</reference>
<organism evidence="2 3">
    <name type="scientific">Luteitalea pratensis</name>
    <dbReference type="NCBI Taxonomy" id="1855912"/>
    <lineage>
        <taxon>Bacteria</taxon>
        <taxon>Pseudomonadati</taxon>
        <taxon>Acidobacteriota</taxon>
        <taxon>Vicinamibacteria</taxon>
        <taxon>Vicinamibacterales</taxon>
        <taxon>Vicinamibacteraceae</taxon>
        <taxon>Luteitalea</taxon>
    </lineage>
</organism>
<protein>
    <submittedName>
        <fullName evidence="2">Translocation protein TolB</fullName>
    </submittedName>
</protein>
<dbReference type="PANTHER" id="PTHR36842:SF1">
    <property type="entry name" value="PROTEIN TOLB"/>
    <property type="match status" value="1"/>
</dbReference>
<accession>A0A143PVX8</accession>
<dbReference type="EMBL" id="CP015136">
    <property type="protein sequence ID" value="AMY12323.1"/>
    <property type="molecule type" value="Genomic_DNA"/>
</dbReference>
<evidence type="ECO:0000256" key="1">
    <source>
        <dbReference type="ARBA" id="ARBA00009820"/>
    </source>
</evidence>
<dbReference type="Proteomes" id="UP000076079">
    <property type="component" value="Chromosome"/>
</dbReference>
<sequence>MNVRSTLVAATVAFAAAGLLRPDTLLMAQPPHAPAMPPVPANLGALEGHLADIRMLTDKGENAEAYFSPDGTHLIFQSSPDPVSCDQMYVMKIDGTDRRRVSNGEGRTTCGFFTTDARQITYASTHGKAAACPERPSMAQGYVWPIFDGYDIYKANADGSGAVALTRTPGYDAEATMGPHGRIVFTSVRDGDMELYTMAGDGSDVKRLTNLPGPDGGAFYSPDGTQIAFRGRHPQAGTPEFTEYFALLKQGLWRPTSTELYIVNADGSQLRQITNNGAANFAPFWTPDGKRLIFSSNLHNVKGRNFDLFLIDANGSGLEQVTHHPDFDGFPMFSPDGKALVFASNRQQKTRGDTNIFTARWKP</sequence>
<gene>
    <name evidence="2" type="ORF">LuPra_05596</name>
</gene>
<dbReference type="KEGG" id="abac:LuPra_05596"/>
<dbReference type="SUPFAM" id="SSF82171">
    <property type="entry name" value="DPP6 N-terminal domain-like"/>
    <property type="match status" value="1"/>
</dbReference>